<evidence type="ECO:0000313" key="11">
    <source>
        <dbReference type="EMBL" id="CAD1825321.1"/>
    </source>
</evidence>
<evidence type="ECO:0000256" key="5">
    <source>
        <dbReference type="ARBA" id="ARBA00022777"/>
    </source>
</evidence>
<evidence type="ECO:0000256" key="8">
    <source>
        <dbReference type="ARBA" id="ARBA00048679"/>
    </source>
</evidence>
<keyword evidence="4" id="KW-0547">Nucleotide-binding</keyword>
<evidence type="ECO:0000256" key="6">
    <source>
        <dbReference type="ARBA" id="ARBA00022840"/>
    </source>
</evidence>
<proteinExistence type="predicted"/>
<dbReference type="PROSITE" id="PS50011">
    <property type="entry name" value="PROTEIN_KINASE_DOM"/>
    <property type="match status" value="1"/>
</dbReference>
<sequence>MIMSRVVRESIVTIKIKALKQSFWLLRSGSVFQLRGDELGRDVWINEDRFRILKQLGEGNPPPSTSSRRSLPPPEKTMAAAEGSPEAAAPPPPPPHPLPRCVHGVATINASGDGTYAMKKILIQSPEQLELVKEEIHVSSLFNHPNLLPLLDHSIIAVKGQQGGSWNYEAYVLFPVYLDGTMLDNAIAMHSRDEFFPTHTVLQIFRQLCSGLKHMHSFDPPYAIMMNGLLSIVCAIPSSRVVGLPEPRRHRREDGHLVSRVYFVHNNVRRVSIRVCNRGIRRKLTIGYLKWRDKVARRPETPYPDSLRLFIIWMLQPQPAMRPYIEDVIFHLDKLFAKLSNKPSHLVSSPTVPL</sequence>
<evidence type="ECO:0000256" key="9">
    <source>
        <dbReference type="SAM" id="MobiDB-lite"/>
    </source>
</evidence>
<dbReference type="EMBL" id="LR862144">
    <property type="protein sequence ID" value="CAD1825321.1"/>
    <property type="molecule type" value="Genomic_DNA"/>
</dbReference>
<dbReference type="InterPro" id="IPR000719">
    <property type="entry name" value="Prot_kinase_dom"/>
</dbReference>
<gene>
    <name evidence="11" type="ORF">CB5_LOCUS8532</name>
</gene>
<dbReference type="GO" id="GO:0005524">
    <property type="term" value="F:ATP binding"/>
    <property type="evidence" value="ECO:0007669"/>
    <property type="project" value="UniProtKB-KW"/>
</dbReference>
<dbReference type="InterPro" id="IPR052239">
    <property type="entry name" value="Ser/Thr-specific_kinases"/>
</dbReference>
<feature type="compositionally biased region" description="Pro residues" evidence="9">
    <location>
        <begin position="88"/>
        <end position="98"/>
    </location>
</feature>
<keyword evidence="3" id="KW-0808">Transferase</keyword>
<dbReference type="Gene3D" id="1.10.510.10">
    <property type="entry name" value="Transferase(Phosphotransferase) domain 1"/>
    <property type="match status" value="1"/>
</dbReference>
<dbReference type="EC" id="2.7.11.1" evidence="1"/>
<evidence type="ECO:0000256" key="1">
    <source>
        <dbReference type="ARBA" id="ARBA00012513"/>
    </source>
</evidence>
<dbReference type="SUPFAM" id="SSF56112">
    <property type="entry name" value="Protein kinase-like (PK-like)"/>
    <property type="match status" value="1"/>
</dbReference>
<dbReference type="GO" id="GO:0004674">
    <property type="term" value="F:protein serine/threonine kinase activity"/>
    <property type="evidence" value="ECO:0007669"/>
    <property type="project" value="UniProtKB-KW"/>
</dbReference>
<reference evidence="11" key="1">
    <citation type="submission" date="2020-07" db="EMBL/GenBank/DDBJ databases">
        <authorList>
            <person name="Lin J."/>
        </authorList>
    </citation>
    <scope>NUCLEOTIDE SEQUENCE</scope>
</reference>
<evidence type="ECO:0000256" key="3">
    <source>
        <dbReference type="ARBA" id="ARBA00022679"/>
    </source>
</evidence>
<dbReference type="PANTHER" id="PTHR45998:SF2">
    <property type="entry name" value="SERINE_THREONINE-PROTEIN KINASE 16"/>
    <property type="match status" value="1"/>
</dbReference>
<feature type="domain" description="Protein kinase" evidence="10">
    <location>
        <begin position="50"/>
        <end position="354"/>
    </location>
</feature>
<evidence type="ECO:0000259" key="10">
    <source>
        <dbReference type="PROSITE" id="PS50011"/>
    </source>
</evidence>
<name>A0A6V7P3B0_ANACO</name>
<comment type="catalytic activity">
    <reaction evidence="7">
        <text>L-threonyl-[protein] + ATP = O-phospho-L-threonyl-[protein] + ADP + H(+)</text>
        <dbReference type="Rhea" id="RHEA:46608"/>
        <dbReference type="Rhea" id="RHEA-COMP:11060"/>
        <dbReference type="Rhea" id="RHEA-COMP:11605"/>
        <dbReference type="ChEBI" id="CHEBI:15378"/>
        <dbReference type="ChEBI" id="CHEBI:30013"/>
        <dbReference type="ChEBI" id="CHEBI:30616"/>
        <dbReference type="ChEBI" id="CHEBI:61977"/>
        <dbReference type="ChEBI" id="CHEBI:456216"/>
        <dbReference type="EC" id="2.7.11.1"/>
    </reaction>
</comment>
<evidence type="ECO:0000256" key="4">
    <source>
        <dbReference type="ARBA" id="ARBA00022741"/>
    </source>
</evidence>
<dbReference type="InterPro" id="IPR011009">
    <property type="entry name" value="Kinase-like_dom_sf"/>
</dbReference>
<keyword evidence="2" id="KW-0723">Serine/threonine-protein kinase</keyword>
<protein>
    <recommendedName>
        <fullName evidence="1">non-specific serine/threonine protein kinase</fullName>
        <ecNumber evidence="1">2.7.11.1</ecNumber>
    </recommendedName>
</protein>
<keyword evidence="5" id="KW-0418">Kinase</keyword>
<evidence type="ECO:0000256" key="2">
    <source>
        <dbReference type="ARBA" id="ARBA00022527"/>
    </source>
</evidence>
<dbReference type="AlphaFoldDB" id="A0A6V7P3B0"/>
<organism evidence="11">
    <name type="scientific">Ananas comosus var. bracteatus</name>
    <name type="common">red pineapple</name>
    <dbReference type="NCBI Taxonomy" id="296719"/>
    <lineage>
        <taxon>Eukaryota</taxon>
        <taxon>Viridiplantae</taxon>
        <taxon>Streptophyta</taxon>
        <taxon>Embryophyta</taxon>
        <taxon>Tracheophyta</taxon>
        <taxon>Spermatophyta</taxon>
        <taxon>Magnoliopsida</taxon>
        <taxon>Liliopsida</taxon>
        <taxon>Poales</taxon>
        <taxon>Bromeliaceae</taxon>
        <taxon>Bromelioideae</taxon>
        <taxon>Ananas</taxon>
    </lineage>
</organism>
<feature type="region of interest" description="Disordered" evidence="9">
    <location>
        <begin position="55"/>
        <end position="99"/>
    </location>
</feature>
<keyword evidence="6" id="KW-0067">ATP-binding</keyword>
<evidence type="ECO:0000256" key="7">
    <source>
        <dbReference type="ARBA" id="ARBA00047899"/>
    </source>
</evidence>
<accession>A0A6V7P3B0</accession>
<dbReference type="PANTHER" id="PTHR45998">
    <property type="entry name" value="SERINE/THREONINE-PROTEIN KINASE 16"/>
    <property type="match status" value="1"/>
</dbReference>
<dbReference type="GO" id="GO:0005737">
    <property type="term" value="C:cytoplasm"/>
    <property type="evidence" value="ECO:0007669"/>
    <property type="project" value="TreeGrafter"/>
</dbReference>
<comment type="catalytic activity">
    <reaction evidence="8">
        <text>L-seryl-[protein] + ATP = O-phospho-L-seryl-[protein] + ADP + H(+)</text>
        <dbReference type="Rhea" id="RHEA:17989"/>
        <dbReference type="Rhea" id="RHEA-COMP:9863"/>
        <dbReference type="Rhea" id="RHEA-COMP:11604"/>
        <dbReference type="ChEBI" id="CHEBI:15378"/>
        <dbReference type="ChEBI" id="CHEBI:29999"/>
        <dbReference type="ChEBI" id="CHEBI:30616"/>
        <dbReference type="ChEBI" id="CHEBI:83421"/>
        <dbReference type="ChEBI" id="CHEBI:456216"/>
        <dbReference type="EC" id="2.7.11.1"/>
    </reaction>
</comment>